<dbReference type="NCBIfam" id="NF003840">
    <property type="entry name" value="PRK05421.1-2"/>
    <property type="match status" value="1"/>
</dbReference>
<evidence type="ECO:0000313" key="3">
    <source>
        <dbReference type="Proteomes" id="UP001595692"/>
    </source>
</evidence>
<keyword evidence="3" id="KW-1185">Reference proteome</keyword>
<dbReference type="Proteomes" id="UP001595692">
    <property type="component" value="Unassembled WGS sequence"/>
</dbReference>
<dbReference type="EMBL" id="JBHSAF010000001">
    <property type="protein sequence ID" value="MFC3912213.1"/>
    <property type="molecule type" value="Genomic_DNA"/>
</dbReference>
<feature type="domain" description="Endonuclease/exonuclease/phosphatase" evidence="1">
    <location>
        <begin position="56"/>
        <end position="260"/>
    </location>
</feature>
<protein>
    <submittedName>
        <fullName evidence="2">Endonuclease/exonuclease/phosphatase family protein</fullName>
    </submittedName>
</protein>
<proteinExistence type="predicted"/>
<comment type="caution">
    <text evidence="2">The sequence shown here is derived from an EMBL/GenBank/DDBJ whole genome shotgun (WGS) entry which is preliminary data.</text>
</comment>
<dbReference type="InterPro" id="IPR005135">
    <property type="entry name" value="Endo/exonuclease/phosphatase"/>
</dbReference>
<dbReference type="InterPro" id="IPR036691">
    <property type="entry name" value="Endo/exonu/phosph_ase_sf"/>
</dbReference>
<name>A0ABV8CJC3_9GAMM</name>
<dbReference type="GO" id="GO:0004519">
    <property type="term" value="F:endonuclease activity"/>
    <property type="evidence" value="ECO:0007669"/>
    <property type="project" value="UniProtKB-KW"/>
</dbReference>
<keyword evidence="2" id="KW-0540">Nuclease</keyword>
<evidence type="ECO:0000259" key="1">
    <source>
        <dbReference type="Pfam" id="PF03372"/>
    </source>
</evidence>
<accession>A0ABV8CJC3</accession>
<dbReference type="Gene3D" id="3.60.10.10">
    <property type="entry name" value="Endonuclease/exonuclease/phosphatase"/>
    <property type="match status" value="1"/>
</dbReference>
<dbReference type="NCBIfam" id="NF003842">
    <property type="entry name" value="PRK05421.1-4"/>
    <property type="match status" value="1"/>
</dbReference>
<dbReference type="SUPFAM" id="SSF56219">
    <property type="entry name" value="DNase I-like"/>
    <property type="match status" value="1"/>
</dbReference>
<keyword evidence="2" id="KW-0255">Endonuclease</keyword>
<gene>
    <name evidence="2" type="ORF">ACFOSS_01885</name>
</gene>
<evidence type="ECO:0000313" key="2">
    <source>
        <dbReference type="EMBL" id="MFC3912213.1"/>
    </source>
</evidence>
<dbReference type="Pfam" id="PF03372">
    <property type="entry name" value="Exo_endo_phos"/>
    <property type="match status" value="1"/>
</dbReference>
<reference evidence="3" key="1">
    <citation type="journal article" date="2019" name="Int. J. Syst. Evol. Microbiol.">
        <title>The Global Catalogue of Microorganisms (GCM) 10K type strain sequencing project: providing services to taxonomists for standard genome sequencing and annotation.</title>
        <authorList>
            <consortium name="The Broad Institute Genomics Platform"/>
            <consortium name="The Broad Institute Genome Sequencing Center for Infectious Disease"/>
            <person name="Wu L."/>
            <person name="Ma J."/>
        </authorList>
    </citation>
    <scope>NUCLEOTIDE SEQUENCE [LARGE SCALE GENOMIC DNA]</scope>
    <source>
        <strain evidence="3">CCUG 54939</strain>
    </source>
</reference>
<organism evidence="2 3">
    <name type="scientific">Pseudaeromonas sharmana</name>
    <dbReference type="NCBI Taxonomy" id="328412"/>
    <lineage>
        <taxon>Bacteria</taxon>
        <taxon>Pseudomonadati</taxon>
        <taxon>Pseudomonadota</taxon>
        <taxon>Gammaproteobacteria</taxon>
        <taxon>Aeromonadales</taxon>
        <taxon>Aeromonadaceae</taxon>
        <taxon>Pseudaeromonas</taxon>
    </lineage>
</organism>
<sequence length="269" mass="30240">MLTLVFGVSGCLEIPTTELEMTTSGPKLLDRCQRIPIQDRKGLQGGLASTFTLLNWNIQKTIQPGWQAMLEQQAVKADVVLLQESVDSAAMQSWLQLHEHAWQQVIAFRYEGQGAGVMTASQQADVYSCSARFPEPTTRIPKSTLVSLFPLQGSRYPLLIVNVHAVNVELGMASYRDQIKRIGQWVRKYPGPVVVAGDFNTWSERRMSLLQQQMSRLGMSAVAWQPDQRSLVRNLPLDHIFYRGLKVQSSTVERTTASDHHPMQVTFSL</sequence>
<keyword evidence="2" id="KW-0378">Hydrolase</keyword>